<protein>
    <submittedName>
        <fullName evidence="4">Cytochrome P450</fullName>
    </submittedName>
</protein>
<sequence>MDTSVRSMIERKRSQPSATDVLAALVQARDEDGAVLSDDELIGHTFTLFVAGHETTSNALTWTIFLLSQHPDILADLLDELDGALQGASPTMEKLNQLPLLEGVVKESLRLLPPASIGMRITGSPCVLGGFFLPKGSNIFYSPFVTHRLPELYPEPNRFHPKRWAGLKRSPYEFLPFGAGPHMCMGWAFAMQEMKVVLAMLLQRYRLFVVDHTKIEPNLNMRPKYGMPMRIFPQGRQFQRGTVRGAIHQLVDFNE</sequence>
<proteinExistence type="inferred from homology"/>
<evidence type="ECO:0000313" key="5">
    <source>
        <dbReference type="Proteomes" id="UP001185012"/>
    </source>
</evidence>
<dbReference type="EMBL" id="JAVDQG010000001">
    <property type="protein sequence ID" value="MDR6224085.1"/>
    <property type="molecule type" value="Genomic_DNA"/>
</dbReference>
<dbReference type="RefSeq" id="WP_309860867.1">
    <property type="nucleotide sequence ID" value="NZ_JAVDQG010000001.1"/>
</dbReference>
<evidence type="ECO:0000313" key="4">
    <source>
        <dbReference type="EMBL" id="MDR6224085.1"/>
    </source>
</evidence>
<dbReference type="PROSITE" id="PS00086">
    <property type="entry name" value="CYTOCHROME_P450"/>
    <property type="match status" value="1"/>
</dbReference>
<evidence type="ECO:0000256" key="3">
    <source>
        <dbReference type="RuleBase" id="RU000461"/>
    </source>
</evidence>
<evidence type="ECO:0000256" key="2">
    <source>
        <dbReference type="ARBA" id="ARBA00010617"/>
    </source>
</evidence>
<keyword evidence="3" id="KW-0560">Oxidoreductase</keyword>
<dbReference type="PANTHER" id="PTHR24305">
    <property type="entry name" value="CYTOCHROME P450"/>
    <property type="match status" value="1"/>
</dbReference>
<keyword evidence="3" id="KW-0479">Metal-binding</keyword>
<evidence type="ECO:0000256" key="1">
    <source>
        <dbReference type="ARBA" id="ARBA00001971"/>
    </source>
</evidence>
<dbReference type="PRINTS" id="PR00385">
    <property type="entry name" value="P450"/>
</dbReference>
<dbReference type="Gene3D" id="1.10.630.10">
    <property type="entry name" value="Cytochrome P450"/>
    <property type="match status" value="1"/>
</dbReference>
<dbReference type="PRINTS" id="PR00463">
    <property type="entry name" value="EP450I"/>
</dbReference>
<comment type="caution">
    <text evidence="4">The sequence shown here is derived from an EMBL/GenBank/DDBJ whole genome shotgun (WGS) entry which is preliminary data.</text>
</comment>
<dbReference type="InterPro" id="IPR017972">
    <property type="entry name" value="Cyt_P450_CS"/>
</dbReference>
<dbReference type="SUPFAM" id="SSF48264">
    <property type="entry name" value="Cytochrome P450"/>
    <property type="match status" value="1"/>
</dbReference>
<gene>
    <name evidence="4" type="ORF">JOE21_000073</name>
</gene>
<comment type="similarity">
    <text evidence="2 3">Belongs to the cytochrome P450 family.</text>
</comment>
<keyword evidence="3" id="KW-0408">Iron</keyword>
<keyword evidence="5" id="KW-1185">Reference proteome</keyword>
<dbReference type="PANTHER" id="PTHR24305:SF166">
    <property type="entry name" value="CYTOCHROME P450 12A4, MITOCHONDRIAL-RELATED"/>
    <property type="match status" value="1"/>
</dbReference>
<comment type="cofactor">
    <cofactor evidence="1">
        <name>heme</name>
        <dbReference type="ChEBI" id="CHEBI:30413"/>
    </cofactor>
</comment>
<dbReference type="InterPro" id="IPR036396">
    <property type="entry name" value="Cyt_P450_sf"/>
</dbReference>
<dbReference type="InterPro" id="IPR001128">
    <property type="entry name" value="Cyt_P450"/>
</dbReference>
<accession>A0ABU1IH26</accession>
<organism evidence="4 5">
    <name type="scientific">Desmospora profundinema</name>
    <dbReference type="NCBI Taxonomy" id="1571184"/>
    <lineage>
        <taxon>Bacteria</taxon>
        <taxon>Bacillati</taxon>
        <taxon>Bacillota</taxon>
        <taxon>Bacilli</taxon>
        <taxon>Bacillales</taxon>
        <taxon>Thermoactinomycetaceae</taxon>
        <taxon>Desmospora</taxon>
    </lineage>
</organism>
<keyword evidence="3" id="KW-0349">Heme</keyword>
<dbReference type="Proteomes" id="UP001185012">
    <property type="component" value="Unassembled WGS sequence"/>
</dbReference>
<dbReference type="InterPro" id="IPR002401">
    <property type="entry name" value="Cyt_P450_E_grp-I"/>
</dbReference>
<keyword evidence="3" id="KW-0503">Monooxygenase</keyword>
<dbReference type="Pfam" id="PF00067">
    <property type="entry name" value="p450"/>
    <property type="match status" value="1"/>
</dbReference>
<dbReference type="InterPro" id="IPR050121">
    <property type="entry name" value="Cytochrome_P450_monoxygenase"/>
</dbReference>
<reference evidence="4 5" key="1">
    <citation type="submission" date="2023-07" db="EMBL/GenBank/DDBJ databases">
        <title>Genomic Encyclopedia of Type Strains, Phase IV (KMG-IV): sequencing the most valuable type-strain genomes for metagenomic binning, comparative biology and taxonomic classification.</title>
        <authorList>
            <person name="Goeker M."/>
        </authorList>
    </citation>
    <scope>NUCLEOTIDE SEQUENCE [LARGE SCALE GENOMIC DNA]</scope>
    <source>
        <strain evidence="4 5">DSM 45903</strain>
    </source>
</reference>
<name>A0ABU1IH26_9BACL</name>